<dbReference type="OrthoDB" id="412788at2759"/>
<comment type="caution">
    <text evidence="2">The sequence shown here is derived from an EMBL/GenBank/DDBJ whole genome shotgun (WGS) entry which is preliminary data.</text>
</comment>
<name>A0A8T9BRK4_9HELO</name>
<dbReference type="AlphaFoldDB" id="A0A8T9BRK4"/>
<proteinExistence type="inferred from homology"/>
<dbReference type="NCBIfam" id="NF041278">
    <property type="entry name" value="CmcJ_NvfI_EfuI"/>
    <property type="match status" value="1"/>
</dbReference>
<comment type="similarity">
    <text evidence="1">Belongs to the asaB hydroxylase/desaturase family.</text>
</comment>
<dbReference type="GO" id="GO:0016491">
    <property type="term" value="F:oxidoreductase activity"/>
    <property type="evidence" value="ECO:0007669"/>
    <property type="project" value="InterPro"/>
</dbReference>
<gene>
    <name evidence="2" type="primary">aclN_2</name>
    <name evidence="2" type="ORF">LSUE1_G007762</name>
</gene>
<reference evidence="2 3" key="1">
    <citation type="submission" date="2018-05" db="EMBL/GenBank/DDBJ databases">
        <title>Genome sequencing and assembly of the regulated plant pathogen Lachnellula willkommii and related sister species for the development of diagnostic species identification markers.</title>
        <authorList>
            <person name="Giroux E."/>
            <person name="Bilodeau G."/>
        </authorList>
    </citation>
    <scope>NUCLEOTIDE SEQUENCE [LARGE SCALE GENOMIC DNA]</scope>
    <source>
        <strain evidence="2 3">CBS 268.59</strain>
    </source>
</reference>
<dbReference type="PANTHER" id="PTHR34598:SF3">
    <property type="entry name" value="OXIDOREDUCTASE AN1597"/>
    <property type="match status" value="1"/>
</dbReference>
<keyword evidence="3" id="KW-1185">Reference proteome</keyword>
<accession>A0A8T9BRK4</accession>
<sequence length="300" mass="33961">MKTPSCLEGNGGDVRTRVKYLQPDSKNVRYFSKGIEVNTGKYDDVSVVIRDARPNKDEYTLENGGFALIQHRSKLTDFYAREQLDTIYSAEVASLVKSLTGADDVVIFSPPVLRRTEAKVGSAYQPRAADVHTDYSPGNAEDAAPKHAKEDMKYSRFAFINVWRAITPPPQDWPLAVVDARSVNRDEGIPYPMIVVDKIPEKLPIVPQPPYTIEGANFSFKPEHRWYYFRDMEIDEALVFKLYDSDRHHGSESWRCPHTAFFNPTEGTIPRESVEVARLSRALIPGEKHSGESEWVLEGP</sequence>
<evidence type="ECO:0000313" key="3">
    <source>
        <dbReference type="Proteomes" id="UP000469558"/>
    </source>
</evidence>
<evidence type="ECO:0000313" key="2">
    <source>
        <dbReference type="EMBL" id="TVY56748.1"/>
    </source>
</evidence>
<dbReference type="Proteomes" id="UP000469558">
    <property type="component" value="Unassembled WGS sequence"/>
</dbReference>
<dbReference type="InterPro" id="IPR044053">
    <property type="entry name" value="AsaB-like"/>
</dbReference>
<organism evidence="2 3">
    <name type="scientific">Lachnellula suecica</name>
    <dbReference type="NCBI Taxonomy" id="602035"/>
    <lineage>
        <taxon>Eukaryota</taxon>
        <taxon>Fungi</taxon>
        <taxon>Dikarya</taxon>
        <taxon>Ascomycota</taxon>
        <taxon>Pezizomycotina</taxon>
        <taxon>Leotiomycetes</taxon>
        <taxon>Helotiales</taxon>
        <taxon>Lachnaceae</taxon>
        <taxon>Lachnellula</taxon>
    </lineage>
</organism>
<protein>
    <submittedName>
        <fullName evidence="2">Aspirochlorine biosynthesis protein N</fullName>
    </submittedName>
</protein>
<dbReference type="EMBL" id="QGMK01002678">
    <property type="protein sequence ID" value="TVY56748.1"/>
    <property type="molecule type" value="Genomic_DNA"/>
</dbReference>
<dbReference type="PANTHER" id="PTHR34598">
    <property type="entry name" value="BLL6449 PROTEIN"/>
    <property type="match status" value="1"/>
</dbReference>
<evidence type="ECO:0000256" key="1">
    <source>
        <dbReference type="ARBA" id="ARBA00023604"/>
    </source>
</evidence>